<evidence type="ECO:0000256" key="6">
    <source>
        <dbReference type="SAM" id="MobiDB-lite"/>
    </source>
</evidence>
<dbReference type="EMBL" id="JAKZEU010000001">
    <property type="protein sequence ID" value="MCQ0969390.1"/>
    <property type="molecule type" value="Genomic_DNA"/>
</dbReference>
<dbReference type="InterPro" id="IPR007867">
    <property type="entry name" value="GMC_OxRtase_C"/>
</dbReference>
<dbReference type="InterPro" id="IPR000172">
    <property type="entry name" value="GMC_OxRdtase_N"/>
</dbReference>
<dbReference type="InterPro" id="IPR051473">
    <property type="entry name" value="P2Ox-like"/>
</dbReference>
<keyword evidence="4" id="KW-0274">FAD</keyword>
<protein>
    <submittedName>
        <fullName evidence="10">GMC family oxidoreductase</fullName>
    </submittedName>
</protein>
<name>A0ABT1MM73_9RHOB</name>
<accession>A0ABT1MM73</accession>
<evidence type="ECO:0000313" key="11">
    <source>
        <dbReference type="Proteomes" id="UP001203945"/>
    </source>
</evidence>
<comment type="similarity">
    <text evidence="2">Belongs to the GMC oxidoreductase family.</text>
</comment>
<evidence type="ECO:0000313" key="10">
    <source>
        <dbReference type="EMBL" id="MCQ0969390.1"/>
    </source>
</evidence>
<feature type="domain" description="FAD-dependent oxidoreductase 2 FAD-binding" evidence="8">
    <location>
        <begin position="4"/>
        <end position="36"/>
    </location>
</feature>
<feature type="region of interest" description="Disordered" evidence="6">
    <location>
        <begin position="132"/>
        <end position="151"/>
    </location>
</feature>
<dbReference type="InterPro" id="IPR022357">
    <property type="entry name" value="MIP_CS"/>
</dbReference>
<reference evidence="10 11" key="1">
    <citation type="submission" date="2022-03" db="EMBL/GenBank/DDBJ databases">
        <authorList>
            <person name="He Y."/>
        </authorList>
    </citation>
    <scope>NUCLEOTIDE SEQUENCE [LARGE SCALE GENOMIC DNA]</scope>
    <source>
        <strain evidence="10 11">TK19116</strain>
        <plasmid evidence="10">unnamed1</plasmid>
    </source>
</reference>
<organism evidence="10 11">
    <name type="scientific">Paracoccus albicereus</name>
    <dbReference type="NCBI Taxonomy" id="2922394"/>
    <lineage>
        <taxon>Bacteria</taxon>
        <taxon>Pseudomonadati</taxon>
        <taxon>Pseudomonadota</taxon>
        <taxon>Alphaproteobacteria</taxon>
        <taxon>Rhodobacterales</taxon>
        <taxon>Paracoccaceae</taxon>
        <taxon>Paracoccus</taxon>
    </lineage>
</organism>
<evidence type="ECO:0000256" key="4">
    <source>
        <dbReference type="ARBA" id="ARBA00022827"/>
    </source>
</evidence>
<feature type="domain" description="Glucose-methanol-choline oxidoreductase N-terminal" evidence="7">
    <location>
        <begin position="199"/>
        <end position="289"/>
    </location>
</feature>
<keyword evidence="5" id="KW-0560">Oxidoreductase</keyword>
<geneLocation type="plasmid" evidence="10">
    <name>unnamed1</name>
</geneLocation>
<evidence type="ECO:0000259" key="9">
    <source>
        <dbReference type="Pfam" id="PF05199"/>
    </source>
</evidence>
<dbReference type="Pfam" id="PF00890">
    <property type="entry name" value="FAD_binding_2"/>
    <property type="match status" value="1"/>
</dbReference>
<dbReference type="SUPFAM" id="SSF51905">
    <property type="entry name" value="FAD/NAD(P)-binding domain"/>
    <property type="match status" value="1"/>
</dbReference>
<dbReference type="RefSeq" id="WP_255328338.1">
    <property type="nucleotide sequence ID" value="NZ_JAKZEU010000001.1"/>
</dbReference>
<dbReference type="Pfam" id="PF05199">
    <property type="entry name" value="GMC_oxred_C"/>
    <property type="match status" value="1"/>
</dbReference>
<gene>
    <name evidence="10" type="ORF">MLD63_02920</name>
</gene>
<dbReference type="Proteomes" id="UP001203945">
    <property type="component" value="Unassembled WGS sequence"/>
</dbReference>
<dbReference type="Gene3D" id="3.50.50.60">
    <property type="entry name" value="FAD/NAD(P)-binding domain"/>
    <property type="match status" value="2"/>
</dbReference>
<feature type="domain" description="Glucose-methanol-choline oxidoreductase C-terminal" evidence="9">
    <location>
        <begin position="422"/>
        <end position="477"/>
    </location>
</feature>
<proteinExistence type="inferred from homology"/>
<keyword evidence="11" id="KW-1185">Reference proteome</keyword>
<dbReference type="InterPro" id="IPR003953">
    <property type="entry name" value="FAD-dep_OxRdtase_2_FAD-bd"/>
</dbReference>
<evidence type="ECO:0000259" key="8">
    <source>
        <dbReference type="Pfam" id="PF00890"/>
    </source>
</evidence>
<dbReference type="InterPro" id="IPR036188">
    <property type="entry name" value="FAD/NAD-bd_sf"/>
</dbReference>
<dbReference type="Pfam" id="PF00732">
    <property type="entry name" value="GMC_oxred_N"/>
    <property type="match status" value="1"/>
</dbReference>
<comment type="cofactor">
    <cofactor evidence="1">
        <name>FAD</name>
        <dbReference type="ChEBI" id="CHEBI:57692"/>
    </cofactor>
</comment>
<evidence type="ECO:0000256" key="3">
    <source>
        <dbReference type="ARBA" id="ARBA00022630"/>
    </source>
</evidence>
<dbReference type="PANTHER" id="PTHR42784">
    <property type="entry name" value="PYRANOSE 2-OXIDASE"/>
    <property type="match status" value="1"/>
</dbReference>
<evidence type="ECO:0000256" key="5">
    <source>
        <dbReference type="ARBA" id="ARBA00023002"/>
    </source>
</evidence>
<comment type="caution">
    <text evidence="10">The sequence shown here is derived from an EMBL/GenBank/DDBJ whole genome shotgun (WGS) entry which is preliminary data.</text>
</comment>
<keyword evidence="10" id="KW-0614">Plasmid</keyword>
<dbReference type="PANTHER" id="PTHR42784:SF1">
    <property type="entry name" value="PYRANOSE 2-OXIDASE"/>
    <property type="match status" value="1"/>
</dbReference>
<evidence type="ECO:0000256" key="1">
    <source>
        <dbReference type="ARBA" id="ARBA00001974"/>
    </source>
</evidence>
<evidence type="ECO:0000256" key="2">
    <source>
        <dbReference type="ARBA" id="ARBA00010790"/>
    </source>
</evidence>
<evidence type="ECO:0000259" key="7">
    <source>
        <dbReference type="Pfam" id="PF00732"/>
    </source>
</evidence>
<keyword evidence="3" id="KW-0285">Flavoprotein</keyword>
<sequence>MKPDVLIIGSGMGGATVAAALADTGRPILIVERGEQLPDSDHARDPQAIFGAGHFRSPEEWLDGEGKPFNARMFYYVGGSTKFYGAVLLRYRAEDFRPMRHLGGKTPGWPVTYDEYEPWYTRAEALFQVRGAAGEDPTEPPRSAPYPYPPVPDEAEIADVRRRLRGIGLHPSSLPLGVDIARWLERGQHPWDGFPDTRSGKMDAETILLTRALERSNVELATRTRVRRLVADQDGNVTGAVVERNGKAELIEAGTVVLAAGAVNSAAILLASGLANSSDQVGRNFMNHNCSAVLAVHPWRHNRSIYQKTLMVNDFYLRGGPDDMPLGNIQLLGRVSRPILKITSGLPGWLAGPIADRAVDFYAMSEDLPSPDSRVTLKGEQIVLNWPRSNWETHLALVAKLKSVLRKAGFPIVLSKPFDRATPSHQCGTARMGNDPRTSVVDPWGRSHDHPNLWVADASVLPTSAAVNPALTVAAHALRVGHAIAEAA</sequence>
<feature type="compositionally biased region" description="Pro residues" evidence="6">
    <location>
        <begin position="140"/>
        <end position="151"/>
    </location>
</feature>
<dbReference type="PROSITE" id="PS00221">
    <property type="entry name" value="MIP"/>
    <property type="match status" value="1"/>
</dbReference>